<feature type="compositionally biased region" description="Low complexity" evidence="1">
    <location>
        <begin position="519"/>
        <end position="532"/>
    </location>
</feature>
<accession>D8TLT7</accession>
<dbReference type="Pfam" id="PF04424">
    <property type="entry name" value="MINDY_DUB"/>
    <property type="match status" value="1"/>
</dbReference>
<dbReference type="PANTHER" id="PTHR18063:SF6">
    <property type="entry name" value="UBIQUITIN CARBOXYL-TERMINAL HYDROLASE"/>
    <property type="match status" value="1"/>
</dbReference>
<dbReference type="InterPro" id="IPR007518">
    <property type="entry name" value="MINDY"/>
</dbReference>
<dbReference type="GeneID" id="9620436"/>
<dbReference type="STRING" id="3068.D8TLT7"/>
<keyword evidence="4" id="KW-1185">Reference proteome</keyword>
<dbReference type="eggNOG" id="KOG2427">
    <property type="taxonomic scope" value="Eukaryota"/>
</dbReference>
<dbReference type="EMBL" id="GL378327">
    <property type="protein sequence ID" value="EFJ51389.1"/>
    <property type="molecule type" value="Genomic_DNA"/>
</dbReference>
<dbReference type="GO" id="GO:0016807">
    <property type="term" value="F:cysteine-type carboxypeptidase activity"/>
    <property type="evidence" value="ECO:0007669"/>
    <property type="project" value="TreeGrafter"/>
</dbReference>
<feature type="region of interest" description="Disordered" evidence="1">
    <location>
        <begin position="506"/>
        <end position="559"/>
    </location>
</feature>
<protein>
    <recommendedName>
        <fullName evidence="2">MINDY deubiquitinase domain-containing protein</fullName>
    </recommendedName>
</protein>
<feature type="compositionally biased region" description="Pro residues" evidence="1">
    <location>
        <begin position="290"/>
        <end position="318"/>
    </location>
</feature>
<dbReference type="RefSeq" id="XP_002947341.1">
    <property type="nucleotide sequence ID" value="XM_002947295.1"/>
</dbReference>
<dbReference type="GO" id="GO:0004843">
    <property type="term" value="F:cysteine-type deubiquitinase activity"/>
    <property type="evidence" value="ECO:0007669"/>
    <property type="project" value="InterPro"/>
</dbReference>
<reference evidence="3 4" key="1">
    <citation type="journal article" date="2010" name="Science">
        <title>Genomic analysis of organismal complexity in the multicellular green alga Volvox carteri.</title>
        <authorList>
            <person name="Prochnik S.E."/>
            <person name="Umen J."/>
            <person name="Nedelcu A.M."/>
            <person name="Hallmann A."/>
            <person name="Miller S.M."/>
            <person name="Nishii I."/>
            <person name="Ferris P."/>
            <person name="Kuo A."/>
            <person name="Mitros T."/>
            <person name="Fritz-Laylin L.K."/>
            <person name="Hellsten U."/>
            <person name="Chapman J."/>
            <person name="Simakov O."/>
            <person name="Rensing S.A."/>
            <person name="Terry A."/>
            <person name="Pangilinan J."/>
            <person name="Kapitonov V."/>
            <person name="Jurka J."/>
            <person name="Salamov A."/>
            <person name="Shapiro H."/>
            <person name="Schmutz J."/>
            <person name="Grimwood J."/>
            <person name="Lindquist E."/>
            <person name="Lucas S."/>
            <person name="Grigoriev I.V."/>
            <person name="Schmitt R."/>
            <person name="Kirk D."/>
            <person name="Rokhsar D.S."/>
        </authorList>
    </citation>
    <scope>NUCLEOTIDE SEQUENCE [LARGE SCALE GENOMIC DNA]</scope>
    <source>
        <strain evidence="4">f. Nagariensis / Eve</strain>
    </source>
</reference>
<feature type="compositionally biased region" description="Pro residues" evidence="1">
    <location>
        <begin position="549"/>
        <end position="559"/>
    </location>
</feature>
<dbReference type="KEGG" id="vcn:VOLCADRAFT_120460"/>
<dbReference type="PANTHER" id="PTHR18063">
    <property type="entry name" value="NF-E2 INDUCIBLE PROTEIN"/>
    <property type="match status" value="1"/>
</dbReference>
<dbReference type="Proteomes" id="UP000001058">
    <property type="component" value="Unassembled WGS sequence"/>
</dbReference>
<proteinExistence type="predicted"/>
<gene>
    <name evidence="3" type="ORF">VOLCADRAFT_120460</name>
</gene>
<feature type="compositionally biased region" description="Low complexity" evidence="1">
    <location>
        <begin position="321"/>
        <end position="331"/>
    </location>
</feature>
<feature type="region of interest" description="Disordered" evidence="1">
    <location>
        <begin position="286"/>
        <end position="331"/>
    </location>
</feature>
<evidence type="ECO:0000313" key="3">
    <source>
        <dbReference type="EMBL" id="EFJ51389.1"/>
    </source>
</evidence>
<feature type="domain" description="MINDY deubiquitinase" evidence="2">
    <location>
        <begin position="7"/>
        <end position="445"/>
    </location>
</feature>
<dbReference type="GO" id="GO:0005829">
    <property type="term" value="C:cytosol"/>
    <property type="evidence" value="ECO:0007669"/>
    <property type="project" value="TreeGrafter"/>
</dbReference>
<dbReference type="GO" id="GO:0071944">
    <property type="term" value="C:cell periphery"/>
    <property type="evidence" value="ECO:0007669"/>
    <property type="project" value="TreeGrafter"/>
</dbReference>
<dbReference type="InParanoid" id="D8TLT7"/>
<feature type="region of interest" description="Disordered" evidence="1">
    <location>
        <begin position="221"/>
        <end position="256"/>
    </location>
</feature>
<dbReference type="OrthoDB" id="10261212at2759"/>
<organism evidence="4">
    <name type="scientific">Volvox carteri f. nagariensis</name>
    <dbReference type="NCBI Taxonomy" id="3068"/>
    <lineage>
        <taxon>Eukaryota</taxon>
        <taxon>Viridiplantae</taxon>
        <taxon>Chlorophyta</taxon>
        <taxon>core chlorophytes</taxon>
        <taxon>Chlorophyceae</taxon>
        <taxon>CS clade</taxon>
        <taxon>Chlamydomonadales</taxon>
        <taxon>Volvocaceae</taxon>
        <taxon>Volvox</taxon>
    </lineage>
</organism>
<evidence type="ECO:0000313" key="4">
    <source>
        <dbReference type="Proteomes" id="UP000001058"/>
    </source>
</evidence>
<name>D8TLT7_VOLCA</name>
<evidence type="ECO:0000256" key="1">
    <source>
        <dbReference type="SAM" id="MobiDB-lite"/>
    </source>
</evidence>
<dbReference type="AlphaFoldDB" id="D8TLT7"/>
<sequence>MEEADDQYNIKRIQFFGRSATPIFMQSHNGPCPLLALANVLSLRNQLPDLSSSATTVSQKRLIEMVAERLVDSNLGSATGSHGHAFAADLQQNLSDSLDSLHKLAVGMDVNVRFNSVFGFEPTQFVSIFDLLDISLCHGWLVDPEDAETTRVVAHRSYNEVIEMIITTMEAVQQQQQQQQQSSGTLPSPVTLPSGAAVWGVALAAAGGGGGGGGAPCPGAVEEGPSCSRDTVAAAAAASSPLPPPPPEAPGTAYPVAAPLPMQAPVPAEAAISGSQTSQLIDLADLLGWRPPPPPPPLPPAPPPPSPPPPPEPLPPSGWPDQDTTAARQPAATAAATAAEAAAAAEEDASQVARRIYEAMVARDFLEASCSQLTVAGLRALRSDLRPSQLAVFFRNNHFSVVFKHGSTHQVFLLVTDQGYLNEPDVVWEHLSSVAGDTQFCGADFSPFRPHREGQPQGGAAASAGLAGADVLMSEADAAAVAAVLAQDEAERMALEDLSGDTFLDVSGRGGAGGGDPAGRGAIEAAGAAAAGPSTRPANRATDENGESPPAPAPRHLPT</sequence>
<feature type="compositionally biased region" description="Gly residues" evidence="1">
    <location>
        <begin position="508"/>
        <end position="518"/>
    </location>
</feature>
<dbReference type="GO" id="GO:0071108">
    <property type="term" value="P:protein K48-linked deubiquitination"/>
    <property type="evidence" value="ECO:0007669"/>
    <property type="project" value="TreeGrafter"/>
</dbReference>
<dbReference type="GO" id="GO:1990380">
    <property type="term" value="F:K48-linked deubiquitinase activity"/>
    <property type="evidence" value="ECO:0007669"/>
    <property type="project" value="InterPro"/>
</dbReference>
<evidence type="ECO:0000259" key="2">
    <source>
        <dbReference type="Pfam" id="PF04424"/>
    </source>
</evidence>
<dbReference type="FunCoup" id="D8TLT7">
    <property type="interactions" value="992"/>
</dbReference>
<dbReference type="InterPro" id="IPR033979">
    <property type="entry name" value="MINDY_domain"/>
</dbReference>